<feature type="compositionally biased region" description="Acidic residues" evidence="1">
    <location>
        <begin position="148"/>
        <end position="180"/>
    </location>
</feature>
<feature type="compositionally biased region" description="Basic and acidic residues" evidence="1">
    <location>
        <begin position="96"/>
        <end position="110"/>
    </location>
</feature>
<keyword evidence="4" id="KW-1185">Reference proteome</keyword>
<dbReference type="GO" id="GO:0031011">
    <property type="term" value="C:Ino80 complex"/>
    <property type="evidence" value="ECO:0007669"/>
    <property type="project" value="InterPro"/>
</dbReference>
<organism evidence="3 4">
    <name type="scientific">Exophiala oligosperma</name>
    <dbReference type="NCBI Taxonomy" id="215243"/>
    <lineage>
        <taxon>Eukaryota</taxon>
        <taxon>Fungi</taxon>
        <taxon>Dikarya</taxon>
        <taxon>Ascomycota</taxon>
        <taxon>Pezizomycotina</taxon>
        <taxon>Eurotiomycetes</taxon>
        <taxon>Chaetothyriomycetidae</taxon>
        <taxon>Chaetothyriales</taxon>
        <taxon>Herpotrichiellaceae</taxon>
        <taxon>Exophiala</taxon>
    </lineage>
</organism>
<protein>
    <recommendedName>
        <fullName evidence="2">INO80 complex subunit B-like conserved region domain-containing protein</fullName>
    </recommendedName>
</protein>
<proteinExistence type="predicted"/>
<accession>A0A0D2E1S5</accession>
<evidence type="ECO:0000313" key="3">
    <source>
        <dbReference type="EMBL" id="KIW41764.1"/>
    </source>
</evidence>
<feature type="compositionally biased region" description="Acidic residues" evidence="1">
    <location>
        <begin position="15"/>
        <end position="30"/>
    </location>
</feature>
<dbReference type="STRING" id="215243.A0A0D2E1S5"/>
<dbReference type="GeneID" id="27359362"/>
<feature type="compositionally biased region" description="Basic residues" evidence="1">
    <location>
        <begin position="1"/>
        <end position="10"/>
    </location>
</feature>
<dbReference type="EMBL" id="KN847337">
    <property type="protein sequence ID" value="KIW41764.1"/>
    <property type="molecule type" value="Genomic_DNA"/>
</dbReference>
<name>A0A0D2E1S5_9EURO</name>
<feature type="compositionally biased region" description="Basic and acidic residues" evidence="1">
    <location>
        <begin position="31"/>
        <end position="44"/>
    </location>
</feature>
<feature type="region of interest" description="Disordered" evidence="1">
    <location>
        <begin position="1"/>
        <end position="393"/>
    </location>
</feature>
<sequence>MTDRSRRVRRQVSDVTEDFSDDSETGSGEDYDPRKADSMRRAGRYESSGASSQTSSRPRRSGNSTSISSASIQRGFGSQEDRRHSLKLTVKAPPSKLREVMRANEVETLKDTLGGGQVLDGPRSSRRSTLAARTGVRGAQKPKYADFGDSEEDDDDAEEDEEEEEEEDEEEEVEEEEAMNDFDALGAEAEGTTDEDEDVEMEDAPAPPPSKKTAPPKAPKITLKPPAKKVDGKQSKPKLVVTPANVGPVKSVEDQEMEDDPGDEEVEEGSSDLSDEDNETPANADDEDAEGEEDEIEVGETTLQAEDEEELDEDDEEDDSDSLDDSDDMPASGSATPDLSRMTKRQRGRPEDQNTLMALDMAPQQRKFFTDEEKAMKKDEHARKRKELTKRKVQEEKTAALNRLLKPQVSKTRGAAPKPETLAAAAAAIGSPYEEDDYVTRAHPLYTRWISTKDGIKLGVPEVWLGKNVGKYFGPPLPPSNGSLVQELD</sequence>
<reference evidence="3 4" key="1">
    <citation type="submission" date="2015-01" db="EMBL/GenBank/DDBJ databases">
        <title>The Genome Sequence of Exophiala oligosperma CBS72588.</title>
        <authorList>
            <consortium name="The Broad Institute Genomics Platform"/>
            <person name="Cuomo C."/>
            <person name="de Hoog S."/>
            <person name="Gorbushina A."/>
            <person name="Stielow B."/>
            <person name="Teixiera M."/>
            <person name="Abouelleil A."/>
            <person name="Chapman S.B."/>
            <person name="Priest M."/>
            <person name="Young S.K."/>
            <person name="Wortman J."/>
            <person name="Nusbaum C."/>
            <person name="Birren B."/>
        </authorList>
    </citation>
    <scope>NUCLEOTIDE SEQUENCE [LARGE SCALE GENOMIC DNA]</scope>
    <source>
        <strain evidence="3 4">CBS 72588</strain>
    </source>
</reference>
<feature type="compositionally biased region" description="Low complexity" evidence="1">
    <location>
        <begin position="61"/>
        <end position="71"/>
    </location>
</feature>
<dbReference type="Proteomes" id="UP000053342">
    <property type="component" value="Unassembled WGS sequence"/>
</dbReference>
<feature type="compositionally biased region" description="Acidic residues" evidence="1">
    <location>
        <begin position="305"/>
        <end position="328"/>
    </location>
</feature>
<dbReference type="Pfam" id="PF04795">
    <property type="entry name" value="PAPA-1"/>
    <property type="match status" value="1"/>
</dbReference>
<dbReference type="VEuPathDB" id="FungiDB:PV06_07288"/>
<dbReference type="OrthoDB" id="2021186at2759"/>
<dbReference type="AlphaFoldDB" id="A0A0D2E1S5"/>
<evidence type="ECO:0000259" key="2">
    <source>
        <dbReference type="SMART" id="SM01406"/>
    </source>
</evidence>
<evidence type="ECO:0000256" key="1">
    <source>
        <dbReference type="SAM" id="MobiDB-lite"/>
    </source>
</evidence>
<dbReference type="SMART" id="SM01406">
    <property type="entry name" value="PAPA-1"/>
    <property type="match status" value="1"/>
</dbReference>
<feature type="domain" description="INO80 complex subunit B-like conserved region" evidence="2">
    <location>
        <begin position="373"/>
        <end position="464"/>
    </location>
</feature>
<dbReference type="RefSeq" id="XP_016261980.1">
    <property type="nucleotide sequence ID" value="XM_016408500.1"/>
</dbReference>
<gene>
    <name evidence="3" type="ORF">PV06_07288</name>
</gene>
<dbReference type="InterPro" id="IPR006880">
    <property type="entry name" value="INO80B_C"/>
</dbReference>
<feature type="compositionally biased region" description="Low complexity" evidence="1">
    <location>
        <begin position="211"/>
        <end position="225"/>
    </location>
</feature>
<evidence type="ECO:0000313" key="4">
    <source>
        <dbReference type="Proteomes" id="UP000053342"/>
    </source>
</evidence>
<feature type="compositionally biased region" description="Acidic residues" evidence="1">
    <location>
        <begin position="254"/>
        <end position="298"/>
    </location>
</feature>
<feature type="compositionally biased region" description="Basic and acidic residues" evidence="1">
    <location>
        <begin position="368"/>
        <end position="382"/>
    </location>
</feature>
<feature type="compositionally biased region" description="Acidic residues" evidence="1">
    <location>
        <begin position="191"/>
        <end position="203"/>
    </location>
</feature>